<protein>
    <submittedName>
        <fullName evidence="2">Uncharacterized protein</fullName>
    </submittedName>
</protein>
<reference evidence="2" key="1">
    <citation type="journal article" date="2019" name="MBio">
        <title>Virus Genomes from Deep Sea Sediments Expand the Ocean Megavirome and Support Independent Origins of Viral Gigantism.</title>
        <authorList>
            <person name="Backstrom D."/>
            <person name="Yutin N."/>
            <person name="Jorgensen S.L."/>
            <person name="Dharamshi J."/>
            <person name="Homa F."/>
            <person name="Zaremba-Niedwiedzka K."/>
            <person name="Spang A."/>
            <person name="Wolf Y.I."/>
            <person name="Koonin E.V."/>
            <person name="Ettema T.J."/>
        </authorList>
    </citation>
    <scope>NUCLEOTIDE SEQUENCE</scope>
</reference>
<organism evidence="2">
    <name type="scientific">Pithovirus LCPAC101</name>
    <dbReference type="NCBI Taxonomy" id="2506586"/>
    <lineage>
        <taxon>Viruses</taxon>
        <taxon>Pithoviruses</taxon>
    </lineage>
</organism>
<keyword evidence="1" id="KW-0472">Membrane</keyword>
<keyword evidence="1" id="KW-1133">Transmembrane helix</keyword>
<dbReference type="EMBL" id="MK500444">
    <property type="protein sequence ID" value="QBK89879.1"/>
    <property type="molecule type" value="Genomic_DNA"/>
</dbReference>
<sequence>MNVYTEPILSNNYYKKKSNNVSYSQWGFLVFSIIGFIIFIAFYLVFLYIPALEYENEFDTLLDQSNETLALTRDYADTIETYNDLASGVYGDICESVVSDPCIIDPPLSPFCLLKLSGVIGDTFDDFCSNLHNSNS</sequence>
<accession>A0A481Z4F5</accession>
<keyword evidence="1" id="KW-0812">Transmembrane</keyword>
<feature type="transmembrane region" description="Helical" evidence="1">
    <location>
        <begin position="26"/>
        <end position="49"/>
    </location>
</feature>
<evidence type="ECO:0000313" key="2">
    <source>
        <dbReference type="EMBL" id="QBK89879.1"/>
    </source>
</evidence>
<gene>
    <name evidence="2" type="ORF">LCPAC101_01620</name>
</gene>
<evidence type="ECO:0000256" key="1">
    <source>
        <dbReference type="SAM" id="Phobius"/>
    </source>
</evidence>
<name>A0A481Z4F5_9VIRU</name>
<proteinExistence type="predicted"/>